<evidence type="ECO:0000256" key="2">
    <source>
        <dbReference type="SAM" id="Phobius"/>
    </source>
</evidence>
<comment type="caution">
    <text evidence="4">The sequence shown here is derived from an EMBL/GenBank/DDBJ whole genome shotgun (WGS) entry which is preliminary data.</text>
</comment>
<dbReference type="Pfam" id="PF07969">
    <property type="entry name" value="Amidohydro_3"/>
    <property type="match status" value="1"/>
</dbReference>
<dbReference type="PANTHER" id="PTHR11647:SF1">
    <property type="entry name" value="COLLAPSIN RESPONSE MEDIATOR PROTEIN"/>
    <property type="match status" value="1"/>
</dbReference>
<accession>A0A833HPQ1</accession>
<dbReference type="InterPro" id="IPR011059">
    <property type="entry name" value="Metal-dep_hydrolase_composite"/>
</dbReference>
<feature type="domain" description="Amidohydrolase 3" evidence="3">
    <location>
        <begin position="356"/>
        <end position="463"/>
    </location>
</feature>
<reference evidence="4 5" key="1">
    <citation type="submission" date="2019-10" db="EMBL/GenBank/DDBJ databases">
        <title>Alkaliphilus serpentinus sp. nov. and Alkaliphilus pronyensis sp. nov., two novel anaerobic alkaliphilic species isolated from the serpentinized-hosted hydrothermal field of the Prony Bay (New Caledonia).</title>
        <authorList>
            <person name="Postec A."/>
        </authorList>
    </citation>
    <scope>NUCLEOTIDE SEQUENCE [LARGE SCALE GENOMIC DNA]</scope>
    <source>
        <strain evidence="4 5">LacT</strain>
    </source>
</reference>
<feature type="region of interest" description="Disordered" evidence="1">
    <location>
        <begin position="602"/>
        <end position="631"/>
    </location>
</feature>
<evidence type="ECO:0000256" key="1">
    <source>
        <dbReference type="SAM" id="MobiDB-lite"/>
    </source>
</evidence>
<keyword evidence="2" id="KW-0812">Transmembrane</keyword>
<gene>
    <name evidence="4" type="ORF">F8153_05715</name>
</gene>
<keyword evidence="5" id="KW-1185">Reference proteome</keyword>
<evidence type="ECO:0000313" key="4">
    <source>
        <dbReference type="EMBL" id="KAB3531130.1"/>
    </source>
</evidence>
<dbReference type="Proteomes" id="UP000465601">
    <property type="component" value="Unassembled WGS sequence"/>
</dbReference>
<dbReference type="PANTHER" id="PTHR11647">
    <property type="entry name" value="HYDRANTOINASE/DIHYDROPYRIMIDINASE FAMILY MEMBER"/>
    <property type="match status" value="1"/>
</dbReference>
<keyword evidence="2" id="KW-0472">Membrane</keyword>
<dbReference type="AlphaFoldDB" id="A0A833HPQ1"/>
<proteinExistence type="predicted"/>
<dbReference type="EMBL" id="WBZB01000014">
    <property type="protein sequence ID" value="KAB3531130.1"/>
    <property type="molecule type" value="Genomic_DNA"/>
</dbReference>
<dbReference type="SUPFAM" id="SSF51556">
    <property type="entry name" value="Metallo-dependent hydrolases"/>
    <property type="match status" value="1"/>
</dbReference>
<sequence length="663" mass="73709">MKRRIRAIILMLLLFAGILIPTEYAEAVTGEEYDIVINNGTIMNPSTEHQLEGYNLAIEDGSIVRITKDEIKGKKVIDATGLIVAPGFIDLISYEPNSVGIPLKILDGVTSNLLMHGGTENAEAWYKNWESRGLAVNYGASSFITRMRWPIVGSSIYATMTNESDIEKLIAAARKNIEAGALGISFSFEYVPGIQREEVISLLHLAKEYDVPTFYHLRYSSSEPPNHGPKGIEEVIYYAEETGAAIHIMHINSTGGTFYMDEALQMIEDGVANGLDITTDIYVYDGWATYLSSARFNEGWQERFRITYNDLQIAGTEERLTKESFTKYRAIAGVLAYAHGSMPEEELLMALKSPYVMIGSDTIISGGNDHPRGAGNYARLFGRYVRQQKAITMMEAIKKTSLMPAQRLESVAPAMRRKGRLEVGADADITIFNPETIIDKSTVSQPSLPSEGVEYVIVNGTIVKNLDGLVKNVKPGQPIKSYFVDKSEENQPIPYNIILDATELIGTQDAYQLNDIVYLPITALKPIKKSLRVEANGEIFIDENIKLEVGNGSAYDGEVLMSLSHEPILYKGQVYVSLKALMEVLSLDYDVEAEENNLFLSTTDRTPAVDKDEADTEEKEEQEENKEDIGEDGRPSYFFMIAIAILLLGVAIIPYNRFKNKGK</sequence>
<dbReference type="Gene3D" id="2.30.40.10">
    <property type="entry name" value="Urease, subunit C, domain 1"/>
    <property type="match status" value="1"/>
</dbReference>
<dbReference type="RefSeq" id="WP_151865409.1">
    <property type="nucleotide sequence ID" value="NZ_WBZB01000014.1"/>
</dbReference>
<organism evidence="4 5">
    <name type="scientific">Alkaliphilus serpentinus</name>
    <dbReference type="NCBI Taxonomy" id="1482731"/>
    <lineage>
        <taxon>Bacteria</taxon>
        <taxon>Bacillati</taxon>
        <taxon>Bacillota</taxon>
        <taxon>Clostridia</taxon>
        <taxon>Peptostreptococcales</taxon>
        <taxon>Natronincolaceae</taxon>
        <taxon>Alkaliphilus</taxon>
    </lineage>
</organism>
<dbReference type="GO" id="GO:0016810">
    <property type="term" value="F:hydrolase activity, acting on carbon-nitrogen (but not peptide) bonds"/>
    <property type="evidence" value="ECO:0007669"/>
    <property type="project" value="InterPro"/>
</dbReference>
<dbReference type="InterPro" id="IPR013108">
    <property type="entry name" value="Amidohydro_3"/>
</dbReference>
<dbReference type="OrthoDB" id="9775607at2"/>
<protein>
    <submittedName>
        <fullName evidence="4">Amidohydrolase family protein</fullName>
    </submittedName>
</protein>
<dbReference type="NCBIfam" id="NF006560">
    <property type="entry name" value="PRK09061.1"/>
    <property type="match status" value="1"/>
</dbReference>
<dbReference type="SUPFAM" id="SSF51338">
    <property type="entry name" value="Composite domain of metallo-dependent hydrolases"/>
    <property type="match status" value="1"/>
</dbReference>
<evidence type="ECO:0000259" key="3">
    <source>
        <dbReference type="Pfam" id="PF07969"/>
    </source>
</evidence>
<evidence type="ECO:0000313" key="5">
    <source>
        <dbReference type="Proteomes" id="UP000465601"/>
    </source>
</evidence>
<dbReference type="Gene3D" id="3.20.20.140">
    <property type="entry name" value="Metal-dependent hydrolases"/>
    <property type="match status" value="1"/>
</dbReference>
<dbReference type="InterPro" id="IPR050378">
    <property type="entry name" value="Metallo-dep_Hydrolases_sf"/>
</dbReference>
<feature type="compositionally biased region" description="Acidic residues" evidence="1">
    <location>
        <begin position="612"/>
        <end position="626"/>
    </location>
</feature>
<dbReference type="InterPro" id="IPR032466">
    <property type="entry name" value="Metal_Hydrolase"/>
</dbReference>
<keyword evidence="2" id="KW-1133">Transmembrane helix</keyword>
<keyword evidence="4" id="KW-0378">Hydrolase</keyword>
<name>A0A833HPQ1_9FIRM</name>
<feature type="transmembrane region" description="Helical" evidence="2">
    <location>
        <begin position="637"/>
        <end position="655"/>
    </location>
</feature>